<evidence type="ECO:0000313" key="1">
    <source>
        <dbReference type="EMBL" id="RRT84341.1"/>
    </source>
</evidence>
<accession>A0A427B794</accession>
<dbReference type="Proteomes" id="UP000287651">
    <property type="component" value="Unassembled WGS sequence"/>
</dbReference>
<gene>
    <name evidence="1" type="ORF">B296_00003616</name>
</gene>
<evidence type="ECO:0000313" key="2">
    <source>
        <dbReference type="Proteomes" id="UP000287651"/>
    </source>
</evidence>
<comment type="caution">
    <text evidence="1">The sequence shown here is derived from an EMBL/GenBank/DDBJ whole genome shotgun (WGS) entry which is preliminary data.</text>
</comment>
<name>A0A427B794_ENSVE</name>
<sequence>MFVSFVRLGGTSPENLEASTSVASSRAPSPVDAKALQDLQVIKTCHDFDSTVSEGSLVAIRERYSILGMQSHHYQMALFDHVHDAGRLVTIMDHRATNFQQEIEELKSGGSPKAVAVADLKKENEKLLAKLAEMSIGGLR</sequence>
<proteinExistence type="predicted"/>
<evidence type="ECO:0008006" key="3">
    <source>
        <dbReference type="Google" id="ProtNLM"/>
    </source>
</evidence>
<organism evidence="1 2">
    <name type="scientific">Ensete ventricosum</name>
    <name type="common">Abyssinian banana</name>
    <name type="synonym">Musa ensete</name>
    <dbReference type="NCBI Taxonomy" id="4639"/>
    <lineage>
        <taxon>Eukaryota</taxon>
        <taxon>Viridiplantae</taxon>
        <taxon>Streptophyta</taxon>
        <taxon>Embryophyta</taxon>
        <taxon>Tracheophyta</taxon>
        <taxon>Spermatophyta</taxon>
        <taxon>Magnoliopsida</taxon>
        <taxon>Liliopsida</taxon>
        <taxon>Zingiberales</taxon>
        <taxon>Musaceae</taxon>
        <taxon>Ensete</taxon>
    </lineage>
</organism>
<dbReference type="AlphaFoldDB" id="A0A427B794"/>
<reference evidence="1 2" key="1">
    <citation type="journal article" date="2014" name="Agronomy (Basel)">
        <title>A Draft Genome Sequence for Ensete ventricosum, the Drought-Tolerant Tree Against Hunger.</title>
        <authorList>
            <person name="Harrison J."/>
            <person name="Moore K.A."/>
            <person name="Paszkiewicz K."/>
            <person name="Jones T."/>
            <person name="Grant M."/>
            <person name="Ambacheew D."/>
            <person name="Muzemil S."/>
            <person name="Studholme D.J."/>
        </authorList>
    </citation>
    <scope>NUCLEOTIDE SEQUENCE [LARGE SCALE GENOMIC DNA]</scope>
</reference>
<dbReference type="EMBL" id="AMZH03000324">
    <property type="protein sequence ID" value="RRT84341.1"/>
    <property type="molecule type" value="Genomic_DNA"/>
</dbReference>
<protein>
    <recommendedName>
        <fullName evidence="3">DUF641 domain-containing protein</fullName>
    </recommendedName>
</protein>